<dbReference type="Proteomes" id="UP000325395">
    <property type="component" value="Unassembled WGS sequence"/>
</dbReference>
<keyword evidence="3" id="KW-1185">Reference proteome</keyword>
<gene>
    <name evidence="2" type="ORF">BDV36DRAFT_299465</name>
</gene>
<evidence type="ECO:0000313" key="2">
    <source>
        <dbReference type="EMBL" id="KAE8413951.1"/>
    </source>
</evidence>
<protein>
    <submittedName>
        <fullName evidence="2">Uncharacterized protein</fullName>
    </submittedName>
</protein>
<proteinExistence type="predicted"/>
<evidence type="ECO:0000256" key="1">
    <source>
        <dbReference type="SAM" id="SignalP"/>
    </source>
</evidence>
<evidence type="ECO:0000313" key="3">
    <source>
        <dbReference type="Proteomes" id="UP000325395"/>
    </source>
</evidence>
<feature type="chain" id="PRO_5047283335" evidence="1">
    <location>
        <begin position="29"/>
        <end position="95"/>
    </location>
</feature>
<feature type="signal peptide" evidence="1">
    <location>
        <begin position="1"/>
        <end position="28"/>
    </location>
</feature>
<dbReference type="EMBL" id="ML735795">
    <property type="protein sequence ID" value="KAE8413951.1"/>
    <property type="molecule type" value="Genomic_DNA"/>
</dbReference>
<name>A0ABQ6WA03_9EURO</name>
<sequence length="95" mass="10798">MPVMPAMPGFVKKTICFLGLLPPLLVDTNDVLVNVLKIATIVRDILKVIKDISVIVREIRNTWAAQWGLPIRRYSAFRCRFVLLFAIGFQIRDDG</sequence>
<keyword evidence="1" id="KW-0732">Signal</keyword>
<reference evidence="2 3" key="1">
    <citation type="submission" date="2019-04" db="EMBL/GenBank/DDBJ databases">
        <authorList>
            <consortium name="DOE Joint Genome Institute"/>
            <person name="Mondo S."/>
            <person name="Kjaerbolling I."/>
            <person name="Vesth T."/>
            <person name="Frisvad J.C."/>
            <person name="Nybo J.L."/>
            <person name="Theobald S."/>
            <person name="Kildgaard S."/>
            <person name="Isbrandt T."/>
            <person name="Kuo A."/>
            <person name="Sato A."/>
            <person name="Lyhne E.K."/>
            <person name="Kogle M.E."/>
            <person name="Wiebenga A."/>
            <person name="Kun R.S."/>
            <person name="Lubbers R.J."/>
            <person name="Makela M.R."/>
            <person name="Barry K."/>
            <person name="Chovatia M."/>
            <person name="Clum A."/>
            <person name="Daum C."/>
            <person name="Haridas S."/>
            <person name="He G."/>
            <person name="LaButti K."/>
            <person name="Lipzen A."/>
            <person name="Riley R."/>
            <person name="Salamov A."/>
            <person name="Simmons B.A."/>
            <person name="Magnuson J.K."/>
            <person name="Henrissat B."/>
            <person name="Mortensen U.H."/>
            <person name="Larsen T.O."/>
            <person name="Devries R.P."/>
            <person name="Grigoriev I.V."/>
            <person name="Machida M."/>
            <person name="Baker S.E."/>
            <person name="Andersen M.R."/>
            <person name="Cantor M.N."/>
            <person name="Hua S.X."/>
        </authorList>
    </citation>
    <scope>NUCLEOTIDE SEQUENCE [LARGE SCALE GENOMIC DNA]</scope>
    <source>
        <strain evidence="2 3">CBS 117616</strain>
    </source>
</reference>
<accession>A0ABQ6WA03</accession>
<organism evidence="2 3">
    <name type="scientific">Aspergillus pseudocaelatus</name>
    <dbReference type="NCBI Taxonomy" id="1825620"/>
    <lineage>
        <taxon>Eukaryota</taxon>
        <taxon>Fungi</taxon>
        <taxon>Dikarya</taxon>
        <taxon>Ascomycota</taxon>
        <taxon>Pezizomycotina</taxon>
        <taxon>Eurotiomycetes</taxon>
        <taxon>Eurotiomycetidae</taxon>
        <taxon>Eurotiales</taxon>
        <taxon>Aspergillaceae</taxon>
        <taxon>Aspergillus</taxon>
        <taxon>Aspergillus subgen. Circumdati</taxon>
    </lineage>
</organism>